<dbReference type="InterPro" id="IPR052611">
    <property type="entry name" value="Plant_RLK_LysM"/>
</dbReference>
<evidence type="ECO:0000256" key="7">
    <source>
        <dbReference type="ARBA" id="ARBA00022989"/>
    </source>
</evidence>
<evidence type="ECO:0000313" key="13">
    <source>
        <dbReference type="EMBL" id="ANI80606.1"/>
    </source>
</evidence>
<evidence type="ECO:0000259" key="11">
    <source>
        <dbReference type="PROSITE" id="PS50011"/>
    </source>
</evidence>
<keyword evidence="13" id="KW-0418">Kinase</keyword>
<feature type="domain" description="LysM" evidence="12">
    <location>
        <begin position="183"/>
        <end position="231"/>
    </location>
</feature>
<dbReference type="InterPro" id="IPR018392">
    <property type="entry name" value="LysM"/>
</dbReference>
<feature type="signal peptide" evidence="10">
    <location>
        <begin position="1"/>
        <end position="25"/>
    </location>
</feature>
<evidence type="ECO:0000256" key="4">
    <source>
        <dbReference type="ARBA" id="ARBA00022729"/>
    </source>
</evidence>
<dbReference type="EMBL" id="KU598834">
    <property type="protein sequence ID" value="ANI80606.1"/>
    <property type="molecule type" value="mRNA"/>
</dbReference>
<dbReference type="Gene3D" id="3.10.350.10">
    <property type="entry name" value="LysM domain"/>
    <property type="match status" value="1"/>
</dbReference>
<keyword evidence="9" id="KW-1015">Disulfide bond</keyword>
<evidence type="ECO:0000256" key="2">
    <source>
        <dbReference type="ARBA" id="ARBA00022475"/>
    </source>
</evidence>
<dbReference type="Pfam" id="PF23472">
    <property type="entry name" value="LysM2_CERK1_LYK3_4_5"/>
    <property type="match status" value="1"/>
</dbReference>
<keyword evidence="6" id="KW-0067">ATP-binding</keyword>
<dbReference type="CDD" id="cd00118">
    <property type="entry name" value="LysM"/>
    <property type="match status" value="1"/>
</dbReference>
<evidence type="ECO:0000256" key="6">
    <source>
        <dbReference type="ARBA" id="ARBA00022840"/>
    </source>
</evidence>
<dbReference type="SUPFAM" id="SSF56112">
    <property type="entry name" value="Protein kinase-like (PK-like)"/>
    <property type="match status" value="1"/>
</dbReference>
<comment type="subcellular location">
    <subcellularLocation>
        <location evidence="1">Cell membrane</location>
        <topology evidence="1">Single-pass membrane protein</topology>
    </subcellularLocation>
</comment>
<dbReference type="GO" id="GO:0045087">
    <property type="term" value="P:innate immune response"/>
    <property type="evidence" value="ECO:0007669"/>
    <property type="project" value="UniProtKB-ARBA"/>
</dbReference>
<evidence type="ECO:0000259" key="12">
    <source>
        <dbReference type="PROSITE" id="PS51782"/>
    </source>
</evidence>
<protein>
    <submittedName>
        <fullName evidence="13">LysM-containing kinase 2</fullName>
    </submittedName>
</protein>
<dbReference type="FunFam" id="1.10.510.10:FF:000468">
    <property type="entry name" value="PTI1-like tyrosine-protein kinase 3"/>
    <property type="match status" value="1"/>
</dbReference>
<dbReference type="GO" id="GO:0005886">
    <property type="term" value="C:plasma membrane"/>
    <property type="evidence" value="ECO:0007669"/>
    <property type="project" value="UniProtKB-SubCell"/>
</dbReference>
<dbReference type="Pfam" id="PF23446">
    <property type="entry name" value="LysM1_NFP_LYK"/>
    <property type="match status" value="1"/>
</dbReference>
<evidence type="ECO:0000256" key="1">
    <source>
        <dbReference type="ARBA" id="ARBA00004162"/>
    </source>
</evidence>
<evidence type="ECO:0000256" key="8">
    <source>
        <dbReference type="ARBA" id="ARBA00023136"/>
    </source>
</evidence>
<reference evidence="13" key="1">
    <citation type="submission" date="2016-01" db="EMBL/GenBank/DDBJ databases">
        <title>Two lysin motif receptor-like kinases, Gh-LYK1 and Gh-LYK2, confer resistance to Verticillium wilt in upland cotton.</title>
        <authorList>
            <person name="Gu Z."/>
            <person name="Liu T."/>
            <person name="Zhang B."/>
            <person name="Zhou X."/>
        </authorList>
    </citation>
    <scope>NUCLEOTIDE SEQUENCE</scope>
</reference>
<dbReference type="Gene3D" id="3.30.200.20">
    <property type="entry name" value="Phosphorylase Kinase, domain 1"/>
    <property type="match status" value="1"/>
</dbReference>
<dbReference type="GO" id="GO:0004672">
    <property type="term" value="F:protein kinase activity"/>
    <property type="evidence" value="ECO:0007669"/>
    <property type="project" value="InterPro"/>
</dbReference>
<dbReference type="InterPro" id="IPR001245">
    <property type="entry name" value="Ser-Thr/Tyr_kinase_cat_dom"/>
</dbReference>
<evidence type="ECO:0000256" key="9">
    <source>
        <dbReference type="ARBA" id="ARBA00023157"/>
    </source>
</evidence>
<gene>
    <name evidence="13" type="primary">LYK2</name>
</gene>
<keyword evidence="3" id="KW-0812">Transmembrane</keyword>
<dbReference type="GO" id="GO:0005524">
    <property type="term" value="F:ATP binding"/>
    <property type="evidence" value="ECO:0007669"/>
    <property type="project" value="UniProtKB-KW"/>
</dbReference>
<keyword evidence="2" id="KW-1003">Cell membrane</keyword>
<accession>A0A191TB77</accession>
<evidence type="ECO:0000256" key="10">
    <source>
        <dbReference type="SAM" id="SignalP"/>
    </source>
</evidence>
<dbReference type="PANTHER" id="PTHR45927">
    <property type="entry name" value="LYSM-DOMAIN RECEPTOR-LIKE KINASE-RELATED"/>
    <property type="match status" value="1"/>
</dbReference>
<organism evidence="13">
    <name type="scientific">Gossypium hirsutum</name>
    <name type="common">Upland cotton</name>
    <name type="synonym">Gossypium mexicanum</name>
    <dbReference type="NCBI Taxonomy" id="3635"/>
    <lineage>
        <taxon>Eukaryota</taxon>
        <taxon>Viridiplantae</taxon>
        <taxon>Streptophyta</taxon>
        <taxon>Embryophyta</taxon>
        <taxon>Tracheophyta</taxon>
        <taxon>Spermatophyta</taxon>
        <taxon>Magnoliopsida</taxon>
        <taxon>eudicotyledons</taxon>
        <taxon>Gunneridae</taxon>
        <taxon>Pentapetalae</taxon>
        <taxon>rosids</taxon>
        <taxon>malvids</taxon>
        <taxon>Malvales</taxon>
        <taxon>Malvaceae</taxon>
        <taxon>Malvoideae</taxon>
        <taxon>Gossypium</taxon>
    </lineage>
</organism>
<dbReference type="InterPro" id="IPR011009">
    <property type="entry name" value="Kinase-like_dom_sf"/>
</dbReference>
<dbReference type="InterPro" id="IPR056563">
    <property type="entry name" value="LysM3_LYK4_5"/>
</dbReference>
<dbReference type="PROSITE" id="PS00108">
    <property type="entry name" value="PROTEIN_KINASE_ST"/>
    <property type="match status" value="1"/>
</dbReference>
<feature type="chain" id="PRO_5008247576" evidence="10">
    <location>
        <begin position="26"/>
        <end position="626"/>
    </location>
</feature>
<sequence>MASVMSKIYLRALVLLIWLLISPLGQNLLSCNVTSPDALGYRCGINGSEDQCGTFAVLRATSYYSSLSNLSFYLGFNRVAIAEANGFSAQTEFLPRDQPLLLPIDCKCNNGFFHADLTKATIKGESFYGIAESLQGLTTCKAIQDKNPGVSPWGLGDKVRLVVPLRCACPSPSEVALKARLLLSYPVSPGDTISNLAAAFNTTSEAIISANNRSLETFEPESLATLTSLLIPLNATFLVIRLKRKKKKQNLSKDDDLELQQLSLSVPTASEKKVSFAGSQDAGDGRLIDSVTPRKALLELYTIEELRKATEDFNPSTHIEGSVYHGHLNGKNMAIRRTRTENISKVETRFFTDATHHHPNIIRLLGTCVTEGSHPFLVFEYAKNGSLKDWLHGGLAMKNQFIASCYCFLTWKQRLKISFDIAVALQYMHQVMNPSYVHRDIKSRNIFLDEDLNAKIGNFGMARCVEDDTKYPDLSTNPSSWSLGYLAPEYLHQGVISPGIDIFAYGIVLLEILSGQTPISRPDKKGGGNVWLSEKIKVILQSESADELRAWMDSALGENYSFDTAVTLANLARACTEEDPCLRPSAGEIVDRLSRLVEESTEGEHTLIFESSSKPLVNTSSTTSNL</sequence>
<feature type="domain" description="Protein kinase" evidence="11">
    <location>
        <begin position="276"/>
        <end position="608"/>
    </location>
</feature>
<dbReference type="PANTHER" id="PTHR45927:SF13">
    <property type="entry name" value="PROTEIN LYK2"/>
    <property type="match status" value="1"/>
</dbReference>
<name>A0A191TB77_GOSHI</name>
<keyword evidence="13" id="KW-0808">Transferase</keyword>
<dbReference type="SMART" id="SM00220">
    <property type="entry name" value="S_TKc"/>
    <property type="match status" value="1"/>
</dbReference>
<evidence type="ECO:0000256" key="3">
    <source>
        <dbReference type="ARBA" id="ARBA00022692"/>
    </source>
</evidence>
<dbReference type="PROSITE" id="PS50011">
    <property type="entry name" value="PROTEIN_KINASE_DOM"/>
    <property type="match status" value="1"/>
</dbReference>
<keyword evidence="7" id="KW-1133">Transmembrane helix</keyword>
<dbReference type="InterPro" id="IPR056561">
    <property type="entry name" value="NFP_LYK_LysM1"/>
</dbReference>
<dbReference type="InterPro" id="IPR056562">
    <property type="entry name" value="LysM2_CERK1_LYK3_4_5"/>
</dbReference>
<dbReference type="Gene3D" id="1.10.510.10">
    <property type="entry name" value="Transferase(Phosphotransferase) domain 1"/>
    <property type="match status" value="1"/>
</dbReference>
<evidence type="ECO:0000256" key="5">
    <source>
        <dbReference type="ARBA" id="ARBA00022741"/>
    </source>
</evidence>
<dbReference type="InterPro" id="IPR036779">
    <property type="entry name" value="LysM_dom_sf"/>
</dbReference>
<dbReference type="PROSITE" id="PS51782">
    <property type="entry name" value="LYSM"/>
    <property type="match status" value="1"/>
</dbReference>
<dbReference type="InterPro" id="IPR008271">
    <property type="entry name" value="Ser/Thr_kinase_AS"/>
</dbReference>
<keyword evidence="8" id="KW-0472">Membrane</keyword>
<dbReference type="Pfam" id="PF07714">
    <property type="entry name" value="PK_Tyr_Ser-Thr"/>
    <property type="match status" value="1"/>
</dbReference>
<proteinExistence type="evidence at transcript level"/>
<keyword evidence="4 10" id="KW-0732">Signal</keyword>
<dbReference type="Pfam" id="PF23473">
    <property type="entry name" value="LysM3_LYK4_5"/>
    <property type="match status" value="1"/>
</dbReference>
<dbReference type="InterPro" id="IPR000719">
    <property type="entry name" value="Prot_kinase_dom"/>
</dbReference>
<dbReference type="AlphaFoldDB" id="A0A191TB77"/>
<keyword evidence="5" id="KW-0547">Nucleotide-binding</keyword>